<dbReference type="GO" id="GO:0007264">
    <property type="term" value="P:small GTPase-mediated signal transduction"/>
    <property type="evidence" value="ECO:0007669"/>
    <property type="project" value="InterPro"/>
</dbReference>
<dbReference type="EMBL" id="JAULSV010000002">
    <property type="protein sequence ID" value="KAK0652148.1"/>
    <property type="molecule type" value="Genomic_DNA"/>
</dbReference>
<keyword evidence="2" id="KW-0342">GTP-binding</keyword>
<organism evidence="3 4">
    <name type="scientific">Cercophora newfieldiana</name>
    <dbReference type="NCBI Taxonomy" id="92897"/>
    <lineage>
        <taxon>Eukaryota</taxon>
        <taxon>Fungi</taxon>
        <taxon>Dikarya</taxon>
        <taxon>Ascomycota</taxon>
        <taxon>Pezizomycotina</taxon>
        <taxon>Sordariomycetes</taxon>
        <taxon>Sordariomycetidae</taxon>
        <taxon>Sordariales</taxon>
        <taxon>Lasiosphaeriaceae</taxon>
        <taxon>Cercophora</taxon>
    </lineage>
</organism>
<evidence type="ECO:0000313" key="4">
    <source>
        <dbReference type="Proteomes" id="UP001174936"/>
    </source>
</evidence>
<keyword evidence="1" id="KW-0547">Nucleotide-binding</keyword>
<dbReference type="Proteomes" id="UP001174936">
    <property type="component" value="Unassembled WGS sequence"/>
</dbReference>
<dbReference type="AlphaFoldDB" id="A0AA40CWX0"/>
<proteinExistence type="predicted"/>
<gene>
    <name evidence="3" type="ORF">B0T16DRAFT_405547</name>
</gene>
<dbReference type="InterPro" id="IPR027417">
    <property type="entry name" value="P-loop_NTPase"/>
</dbReference>
<dbReference type="Gene3D" id="3.40.50.300">
    <property type="entry name" value="P-loop containing nucleotide triphosphate hydrolases"/>
    <property type="match status" value="1"/>
</dbReference>
<dbReference type="InterPro" id="IPR001806">
    <property type="entry name" value="Small_GTPase"/>
</dbReference>
<dbReference type="InterPro" id="IPR003578">
    <property type="entry name" value="Small_GTPase_Rho"/>
</dbReference>
<dbReference type="Pfam" id="PF00071">
    <property type="entry name" value="Ras"/>
    <property type="match status" value="1"/>
</dbReference>
<dbReference type="GO" id="GO:0003924">
    <property type="term" value="F:GTPase activity"/>
    <property type="evidence" value="ECO:0007669"/>
    <property type="project" value="InterPro"/>
</dbReference>
<evidence type="ECO:0000256" key="1">
    <source>
        <dbReference type="ARBA" id="ARBA00022741"/>
    </source>
</evidence>
<sequence length="190" mass="21051">MDELAPSICADCVTFPSQIGDNGRIIQVELYDFPGTASFQRPSQLFSKFFHGVLICYGVDDTASLSSVLTVWKPLLDNALIECPRFVVGLKSDTRPEHPTVQLSFDPKPEMVTPHRGTMVANDMRADGWAECSALHPELVQFVWKEILEDVVSRVDRGEYDLKRLSSARPSLGRGIAAIAATMRRNGGRL</sequence>
<keyword evidence="4" id="KW-1185">Reference proteome</keyword>
<dbReference type="SMART" id="SM00174">
    <property type="entry name" value="RHO"/>
    <property type="match status" value="1"/>
</dbReference>
<dbReference type="SUPFAM" id="SSF52540">
    <property type="entry name" value="P-loop containing nucleoside triphosphate hydrolases"/>
    <property type="match status" value="1"/>
</dbReference>
<dbReference type="PANTHER" id="PTHR24072">
    <property type="entry name" value="RHO FAMILY GTPASE"/>
    <property type="match status" value="1"/>
</dbReference>
<evidence type="ECO:0000313" key="3">
    <source>
        <dbReference type="EMBL" id="KAK0652148.1"/>
    </source>
</evidence>
<name>A0AA40CWX0_9PEZI</name>
<evidence type="ECO:0008006" key="5">
    <source>
        <dbReference type="Google" id="ProtNLM"/>
    </source>
</evidence>
<dbReference type="GO" id="GO:0005525">
    <property type="term" value="F:GTP binding"/>
    <property type="evidence" value="ECO:0007669"/>
    <property type="project" value="UniProtKB-KW"/>
</dbReference>
<evidence type="ECO:0000256" key="2">
    <source>
        <dbReference type="ARBA" id="ARBA00023134"/>
    </source>
</evidence>
<comment type="caution">
    <text evidence="3">The sequence shown here is derived from an EMBL/GenBank/DDBJ whole genome shotgun (WGS) entry which is preliminary data.</text>
</comment>
<protein>
    <recommendedName>
        <fullName evidence="5">P-loop containing nucleoside triphosphate hydrolase protein</fullName>
    </recommendedName>
</protein>
<accession>A0AA40CWX0</accession>
<reference evidence="3" key="1">
    <citation type="submission" date="2023-06" db="EMBL/GenBank/DDBJ databases">
        <title>Genome-scale phylogeny and comparative genomics of the fungal order Sordariales.</title>
        <authorList>
            <consortium name="Lawrence Berkeley National Laboratory"/>
            <person name="Hensen N."/>
            <person name="Bonometti L."/>
            <person name="Westerberg I."/>
            <person name="Brannstrom I.O."/>
            <person name="Guillou S."/>
            <person name="Cros-Aarteil S."/>
            <person name="Calhoun S."/>
            <person name="Haridas S."/>
            <person name="Kuo A."/>
            <person name="Mondo S."/>
            <person name="Pangilinan J."/>
            <person name="Riley R."/>
            <person name="Labutti K."/>
            <person name="Andreopoulos B."/>
            <person name="Lipzen A."/>
            <person name="Chen C."/>
            <person name="Yanf M."/>
            <person name="Daum C."/>
            <person name="Ng V."/>
            <person name="Clum A."/>
            <person name="Steindorff A."/>
            <person name="Ohm R."/>
            <person name="Martin F."/>
            <person name="Silar P."/>
            <person name="Natvig D."/>
            <person name="Lalanne C."/>
            <person name="Gautier V."/>
            <person name="Ament-Velasquez S.L."/>
            <person name="Kruys A."/>
            <person name="Hutchinson M.I."/>
            <person name="Powell A.J."/>
            <person name="Barry K."/>
            <person name="Miller A.N."/>
            <person name="Grigoriev I.V."/>
            <person name="Debuchy R."/>
            <person name="Gladieux P."/>
            <person name="Thoren M.H."/>
            <person name="Johannesson H."/>
        </authorList>
    </citation>
    <scope>NUCLEOTIDE SEQUENCE</scope>
    <source>
        <strain evidence="3">SMH2532-1</strain>
    </source>
</reference>